<dbReference type="Proteomes" id="UP000683557">
    <property type="component" value="Chromosome"/>
</dbReference>
<feature type="transmembrane region" description="Helical" evidence="1">
    <location>
        <begin position="12"/>
        <end position="33"/>
    </location>
</feature>
<name>A0ABX8JAE9_9BACT</name>
<protein>
    <submittedName>
        <fullName evidence="2">Uncharacterized protein</fullName>
    </submittedName>
</protein>
<gene>
    <name evidence="2" type="ORF">KP004_02645</name>
</gene>
<dbReference type="RefSeq" id="WP_216800831.1">
    <property type="nucleotide sequence ID" value="NZ_CP076723.1"/>
</dbReference>
<dbReference type="EMBL" id="CP076723">
    <property type="protein sequence ID" value="QWV94106.1"/>
    <property type="molecule type" value="Genomic_DNA"/>
</dbReference>
<organism evidence="2 3">
    <name type="scientific">Geomonas oryzisoli</name>
    <dbReference type="NCBI Taxonomy" id="2847992"/>
    <lineage>
        <taxon>Bacteria</taxon>
        <taxon>Pseudomonadati</taxon>
        <taxon>Thermodesulfobacteriota</taxon>
        <taxon>Desulfuromonadia</taxon>
        <taxon>Geobacterales</taxon>
        <taxon>Geobacteraceae</taxon>
        <taxon>Geomonas</taxon>
    </lineage>
</organism>
<evidence type="ECO:0000313" key="2">
    <source>
        <dbReference type="EMBL" id="QWV94106.1"/>
    </source>
</evidence>
<keyword evidence="1" id="KW-0812">Transmembrane</keyword>
<accession>A0ABX8JAE9</accession>
<feature type="transmembrane region" description="Helical" evidence="1">
    <location>
        <begin position="45"/>
        <end position="69"/>
    </location>
</feature>
<keyword evidence="1" id="KW-1133">Transmembrane helix</keyword>
<evidence type="ECO:0000313" key="3">
    <source>
        <dbReference type="Proteomes" id="UP000683557"/>
    </source>
</evidence>
<evidence type="ECO:0000256" key="1">
    <source>
        <dbReference type="SAM" id="Phobius"/>
    </source>
</evidence>
<sequence length="89" mass="9458">MTKEMKESLSGKVTSWSIIGVVVAGTLLISGIADVSEGSGVMAKIFLLFIGAIIVVQVIPGIMLFSAMLKGIYSLFGKKVKVPLEQDKK</sequence>
<keyword evidence="3" id="KW-1185">Reference proteome</keyword>
<reference evidence="2 3" key="1">
    <citation type="submission" date="2021-06" db="EMBL/GenBank/DDBJ databases">
        <title>Gemonas diversity in paddy soil.</title>
        <authorList>
            <person name="Liu G."/>
        </authorList>
    </citation>
    <scope>NUCLEOTIDE SEQUENCE [LARGE SCALE GENOMIC DNA]</scope>
    <source>
        <strain evidence="2 3">RG10</strain>
    </source>
</reference>
<proteinExistence type="predicted"/>
<keyword evidence="1" id="KW-0472">Membrane</keyword>